<name>A0ABS3AR29_9BACT</name>
<feature type="chain" id="PRO_5046502796" evidence="1">
    <location>
        <begin position="25"/>
        <end position="269"/>
    </location>
</feature>
<organism evidence="2 3">
    <name type="scientific">Simkania negevensis</name>
    <dbReference type="NCBI Taxonomy" id="83561"/>
    <lineage>
        <taxon>Bacteria</taxon>
        <taxon>Pseudomonadati</taxon>
        <taxon>Chlamydiota</taxon>
        <taxon>Chlamydiia</taxon>
        <taxon>Parachlamydiales</taxon>
        <taxon>Simkaniaceae</taxon>
        <taxon>Simkania</taxon>
    </lineage>
</organism>
<evidence type="ECO:0000313" key="2">
    <source>
        <dbReference type="EMBL" id="MBN4066979.1"/>
    </source>
</evidence>
<protein>
    <submittedName>
        <fullName evidence="2">Autotransporter outer membrane beta-barrel domain-containing protein</fullName>
    </submittedName>
</protein>
<feature type="signal peptide" evidence="1">
    <location>
        <begin position="1"/>
        <end position="24"/>
    </location>
</feature>
<dbReference type="Proteomes" id="UP000722121">
    <property type="component" value="Unassembled WGS sequence"/>
</dbReference>
<dbReference type="InterPro" id="IPR036709">
    <property type="entry name" value="Autotransporte_beta_dom_sf"/>
</dbReference>
<accession>A0ABS3AR29</accession>
<evidence type="ECO:0000256" key="1">
    <source>
        <dbReference type="SAM" id="SignalP"/>
    </source>
</evidence>
<gene>
    <name evidence="2" type="ORF">JYU14_02740</name>
</gene>
<keyword evidence="1" id="KW-0732">Signal</keyword>
<comment type="caution">
    <text evidence="2">The sequence shown here is derived from an EMBL/GenBank/DDBJ whole genome shotgun (WGS) entry which is preliminary data.</text>
</comment>
<reference evidence="2 3" key="1">
    <citation type="submission" date="2021-02" db="EMBL/GenBank/DDBJ databases">
        <title>Activity-based single-cell genomes from oceanic crustal fluid captures similar information to metagenomic and metatranscriptomic surveys with orders of magnitude less sampling.</title>
        <authorList>
            <person name="D'Angelo T.S."/>
            <person name="Orcutt B.N."/>
        </authorList>
    </citation>
    <scope>NUCLEOTIDE SEQUENCE [LARGE SCALE GENOMIC DNA]</scope>
    <source>
        <strain evidence="2">AH-315-G07</strain>
    </source>
</reference>
<proteinExistence type="predicted"/>
<dbReference type="SUPFAM" id="SSF103515">
    <property type="entry name" value="Autotransporter"/>
    <property type="match status" value="1"/>
</dbReference>
<evidence type="ECO:0000313" key="3">
    <source>
        <dbReference type="Proteomes" id="UP000722121"/>
    </source>
</evidence>
<dbReference type="EMBL" id="JAFITR010000046">
    <property type="protein sequence ID" value="MBN4066979.1"/>
    <property type="molecule type" value="Genomic_DNA"/>
</dbReference>
<sequence>MTKNRLVSCIIACAAFMGFSPIWAQQSAEPAKALAEHLYLYPGISHMSVKNAFVSATTSPVNIKGDGDMITGGYRYDARDELYYSVDLSYYQNRLRAPSNIDVRGRGAGMRGALGYSFVFGTPFTLTPMISLGYSHDTFKFRGDTPGTRLSFHIPYAGLGARLHWLPRENFDLALLLFADVDFDASVKVQESTTKTQGRRGMKRTVAYSFRIPFTFHHKLGEKELLDFGVAFEGAYAKRKIKELTDIGDIEGKHRLQSIGVTLNIGYTF</sequence>
<keyword evidence="3" id="KW-1185">Reference proteome</keyword>